<feature type="chain" id="PRO_5043640105" evidence="5">
    <location>
        <begin position="17"/>
        <end position="225"/>
    </location>
</feature>
<feature type="signal peptide" evidence="5">
    <location>
        <begin position="1"/>
        <end position="16"/>
    </location>
</feature>
<keyword evidence="4" id="KW-0325">Glycoprotein</keyword>
<dbReference type="InterPro" id="IPR013783">
    <property type="entry name" value="Ig-like_fold"/>
</dbReference>
<evidence type="ECO:0000256" key="5">
    <source>
        <dbReference type="SAM" id="SignalP"/>
    </source>
</evidence>
<dbReference type="SUPFAM" id="SSF48726">
    <property type="entry name" value="Immunoglobulin"/>
    <property type="match status" value="1"/>
</dbReference>
<dbReference type="InterPro" id="IPR036179">
    <property type="entry name" value="Ig-like_dom_sf"/>
</dbReference>
<evidence type="ECO:0000256" key="2">
    <source>
        <dbReference type="ARBA" id="ARBA00022729"/>
    </source>
</evidence>
<proteinExistence type="predicted"/>
<accession>A0AAV1PUP5</accession>
<dbReference type="Gene3D" id="2.60.40.10">
    <property type="entry name" value="Immunoglobulins"/>
    <property type="match status" value="1"/>
</dbReference>
<comment type="caution">
    <text evidence="6">The sequence shown here is derived from an EMBL/GenBank/DDBJ whole genome shotgun (WGS) entry which is preliminary data.</text>
</comment>
<dbReference type="PANTHER" id="PTHR12080">
    <property type="entry name" value="SIGNALING LYMPHOCYTIC ACTIVATION MOLECULE"/>
    <property type="match status" value="1"/>
</dbReference>
<comment type="subcellular location">
    <subcellularLocation>
        <location evidence="1">Membrane</location>
    </subcellularLocation>
</comment>
<dbReference type="Proteomes" id="UP001314229">
    <property type="component" value="Unassembled WGS sequence"/>
</dbReference>
<sequence>MWLVYFLLWTAVTANGEPLYREIGDKAVLTPDSVESPIYSIVWKHGPDIAIEWYGNETFSYRQFKDRGSLDISTRALTIKGLTQDESGIYRAEINNKDTSNTQLQVISPVPKPNISVSCEMTYCVLTCEGNIKGAEPVTCWWRSGDIVWNSTNQHKITKEEKKSLFNCAFSNPVSFNGSEKVLNPFIERNGAPTFTVVGAILAMCFSCCCCCCCCKCLTKTRGIY</sequence>
<gene>
    <name evidence="6" type="ORF">FSCOSCO3_A037339</name>
</gene>
<dbReference type="EMBL" id="CAWUFR010000301">
    <property type="protein sequence ID" value="CAK6975458.1"/>
    <property type="molecule type" value="Genomic_DNA"/>
</dbReference>
<protein>
    <submittedName>
        <fullName evidence="6">Uncharacterized protein LOC121892015</fullName>
    </submittedName>
</protein>
<dbReference type="PANTHER" id="PTHR12080:SF125">
    <property type="entry name" value="CD48 ANTIGEN-LIKE"/>
    <property type="match status" value="1"/>
</dbReference>
<keyword evidence="2 5" id="KW-0732">Signal</keyword>
<name>A0AAV1PUP5_SCOSC</name>
<evidence type="ECO:0000313" key="6">
    <source>
        <dbReference type="EMBL" id="CAK6975458.1"/>
    </source>
</evidence>
<evidence type="ECO:0000256" key="1">
    <source>
        <dbReference type="ARBA" id="ARBA00004370"/>
    </source>
</evidence>
<dbReference type="AlphaFoldDB" id="A0AAV1PUP5"/>
<dbReference type="GO" id="GO:0016020">
    <property type="term" value="C:membrane"/>
    <property type="evidence" value="ECO:0007669"/>
    <property type="project" value="UniProtKB-SubCell"/>
</dbReference>
<evidence type="ECO:0000313" key="7">
    <source>
        <dbReference type="Proteomes" id="UP001314229"/>
    </source>
</evidence>
<organism evidence="6 7">
    <name type="scientific">Scomber scombrus</name>
    <name type="common">Atlantic mackerel</name>
    <name type="synonym">Scomber vernalis</name>
    <dbReference type="NCBI Taxonomy" id="13677"/>
    <lineage>
        <taxon>Eukaryota</taxon>
        <taxon>Metazoa</taxon>
        <taxon>Chordata</taxon>
        <taxon>Craniata</taxon>
        <taxon>Vertebrata</taxon>
        <taxon>Euteleostomi</taxon>
        <taxon>Actinopterygii</taxon>
        <taxon>Neopterygii</taxon>
        <taxon>Teleostei</taxon>
        <taxon>Neoteleostei</taxon>
        <taxon>Acanthomorphata</taxon>
        <taxon>Pelagiaria</taxon>
        <taxon>Scombriformes</taxon>
        <taxon>Scombridae</taxon>
        <taxon>Scomber</taxon>
    </lineage>
</organism>
<reference evidence="6 7" key="1">
    <citation type="submission" date="2024-01" db="EMBL/GenBank/DDBJ databases">
        <authorList>
            <person name="Alioto T."/>
            <person name="Alioto T."/>
            <person name="Gomez Garrido J."/>
        </authorList>
    </citation>
    <scope>NUCLEOTIDE SEQUENCE [LARGE SCALE GENOMIC DNA]</scope>
</reference>
<evidence type="ECO:0000256" key="4">
    <source>
        <dbReference type="ARBA" id="ARBA00023180"/>
    </source>
</evidence>
<evidence type="ECO:0000256" key="3">
    <source>
        <dbReference type="ARBA" id="ARBA00023136"/>
    </source>
</evidence>
<keyword evidence="3" id="KW-0472">Membrane</keyword>
<dbReference type="InterPro" id="IPR015631">
    <property type="entry name" value="CD2/SLAM_rcpt"/>
</dbReference>
<keyword evidence="7" id="KW-1185">Reference proteome</keyword>